<sequence length="214" mass="26303">WKEAIKKRIPMYIYNNNYSRRPKFDLANDNYKMNETANLFLIPKETYGTEPKLLRLKIQLYPETIEQMLIFRYWLERLSHCFIENIKIEQGLINPEMIDLFFDGSQTFKLHAKYFHLYRIFYYPEEYQFMYDYVAIYGSKGIYYDDDSDWKMRGAKIKEEERYYRQIEEREHVFCKVVEYEFFGIDNPALHVMMYILFPIGSKKVMNVESKRIF</sequence>
<evidence type="ECO:0000313" key="2">
    <source>
        <dbReference type="WBParaSite" id="MhA1_Contig1655.frz3.gene1"/>
    </source>
</evidence>
<keyword evidence="1" id="KW-1185">Reference proteome</keyword>
<reference evidence="2" key="1">
    <citation type="submission" date="2016-11" db="UniProtKB">
        <authorList>
            <consortium name="WormBaseParasite"/>
        </authorList>
    </citation>
    <scope>IDENTIFICATION</scope>
</reference>
<accession>A0A1I8B8Z8</accession>
<dbReference type="AlphaFoldDB" id="A0A1I8B8Z8"/>
<proteinExistence type="predicted"/>
<organism evidence="1 2">
    <name type="scientific">Meloidogyne hapla</name>
    <name type="common">Root-knot nematode worm</name>
    <dbReference type="NCBI Taxonomy" id="6305"/>
    <lineage>
        <taxon>Eukaryota</taxon>
        <taxon>Metazoa</taxon>
        <taxon>Ecdysozoa</taxon>
        <taxon>Nematoda</taxon>
        <taxon>Chromadorea</taxon>
        <taxon>Rhabditida</taxon>
        <taxon>Tylenchina</taxon>
        <taxon>Tylenchomorpha</taxon>
        <taxon>Tylenchoidea</taxon>
        <taxon>Meloidogynidae</taxon>
        <taxon>Meloidogyninae</taxon>
        <taxon>Meloidogyne</taxon>
    </lineage>
</organism>
<dbReference type="Proteomes" id="UP000095281">
    <property type="component" value="Unplaced"/>
</dbReference>
<protein>
    <submittedName>
        <fullName evidence="2">Glycosyltransferase family 92 protein</fullName>
    </submittedName>
</protein>
<name>A0A1I8B8Z8_MELHA</name>
<dbReference type="WBParaSite" id="MhA1_Contig1655.frz3.gene1">
    <property type="protein sequence ID" value="MhA1_Contig1655.frz3.gene1"/>
    <property type="gene ID" value="MhA1_Contig1655.frz3.gene1"/>
</dbReference>
<evidence type="ECO:0000313" key="1">
    <source>
        <dbReference type="Proteomes" id="UP000095281"/>
    </source>
</evidence>